<evidence type="ECO:0000256" key="1">
    <source>
        <dbReference type="SAM" id="Coils"/>
    </source>
</evidence>
<evidence type="ECO:0000313" key="3">
    <source>
        <dbReference type="EMBL" id="OGD09446.1"/>
    </source>
</evidence>
<name>A0A1F4ZUB5_9BACT</name>
<keyword evidence="1" id="KW-0175">Coiled coil</keyword>
<dbReference type="STRING" id="1797263.A2397_02025"/>
<dbReference type="AlphaFoldDB" id="A0A1F4ZUB5"/>
<evidence type="ECO:0000313" key="4">
    <source>
        <dbReference type="Proteomes" id="UP000176424"/>
    </source>
</evidence>
<accession>A0A1F4ZUB5</accession>
<evidence type="ECO:0000256" key="2">
    <source>
        <dbReference type="SAM" id="Phobius"/>
    </source>
</evidence>
<dbReference type="EMBL" id="MEXR01000032">
    <property type="protein sequence ID" value="OGD09446.1"/>
    <property type="molecule type" value="Genomic_DNA"/>
</dbReference>
<keyword evidence="2" id="KW-1133">Transmembrane helix</keyword>
<organism evidence="3 4">
    <name type="scientific">Candidatus Amesbacteria bacterium RIFOXYB1_FULL_44_23</name>
    <dbReference type="NCBI Taxonomy" id="1797263"/>
    <lineage>
        <taxon>Bacteria</taxon>
        <taxon>Candidatus Amesiibacteriota</taxon>
    </lineage>
</organism>
<keyword evidence="2" id="KW-0472">Membrane</keyword>
<reference evidence="3 4" key="1">
    <citation type="journal article" date="2016" name="Nat. Commun.">
        <title>Thousands of microbial genomes shed light on interconnected biogeochemical processes in an aquifer system.</title>
        <authorList>
            <person name="Anantharaman K."/>
            <person name="Brown C.T."/>
            <person name="Hug L.A."/>
            <person name="Sharon I."/>
            <person name="Castelle C.J."/>
            <person name="Probst A.J."/>
            <person name="Thomas B.C."/>
            <person name="Singh A."/>
            <person name="Wilkins M.J."/>
            <person name="Karaoz U."/>
            <person name="Brodie E.L."/>
            <person name="Williams K.H."/>
            <person name="Hubbard S.S."/>
            <person name="Banfield J.F."/>
        </authorList>
    </citation>
    <scope>NUCLEOTIDE SEQUENCE [LARGE SCALE GENOMIC DNA]</scope>
</reference>
<comment type="caution">
    <text evidence="3">The sequence shown here is derived from an EMBL/GenBank/DDBJ whole genome shotgun (WGS) entry which is preliminary data.</text>
</comment>
<feature type="coiled-coil region" evidence="1">
    <location>
        <begin position="37"/>
        <end position="76"/>
    </location>
</feature>
<gene>
    <name evidence="3" type="ORF">A2397_02025</name>
</gene>
<sequence length="178" mass="20953">MSDDIKWVVDNAVKLSILAIALSVAYYFVFFLPNKQNQELELKRQQYQDQIVAQQKEDEREQQKILDVQKQAAENRSLLDKCLENAEDSYHLNWRNSCRTRGLMPSGCEEESINLEFSDYQKQHNLPTSTIEGWDDYWKVYSAKKDKCTCSLPTYNADDITETEKNSKDECFKRYPQN</sequence>
<proteinExistence type="predicted"/>
<dbReference type="Proteomes" id="UP000176424">
    <property type="component" value="Unassembled WGS sequence"/>
</dbReference>
<feature type="transmembrane region" description="Helical" evidence="2">
    <location>
        <begin position="12"/>
        <end position="33"/>
    </location>
</feature>
<keyword evidence="2" id="KW-0812">Transmembrane</keyword>
<protein>
    <submittedName>
        <fullName evidence="3">Uncharacterized protein</fullName>
    </submittedName>
</protein>